<dbReference type="SUPFAM" id="SSF47413">
    <property type="entry name" value="lambda repressor-like DNA-binding domains"/>
    <property type="match status" value="1"/>
</dbReference>
<gene>
    <name evidence="2" type="ORF">C2L65_38045</name>
</gene>
<dbReference type="PANTHER" id="PTHR30146">
    <property type="entry name" value="LACI-RELATED TRANSCRIPTIONAL REPRESSOR"/>
    <property type="match status" value="1"/>
</dbReference>
<dbReference type="AlphaFoldDB" id="A0A2I8F0E2"/>
<dbReference type="CDD" id="cd06307">
    <property type="entry name" value="PBP1_sugar_binding"/>
    <property type="match status" value="1"/>
</dbReference>
<evidence type="ECO:0000313" key="2">
    <source>
        <dbReference type="EMBL" id="AUT65347.1"/>
    </source>
</evidence>
<reference evidence="2 3" key="1">
    <citation type="submission" date="2018-01" db="EMBL/GenBank/DDBJ databases">
        <title>Species boundaries and ecological features among Paraburkholderia terrae DSMZ17804T, P. hospita DSMZ17164T and P. caribensis DSMZ13236T.</title>
        <authorList>
            <person name="Pratama A.A."/>
        </authorList>
    </citation>
    <scope>NUCLEOTIDE SEQUENCE [LARGE SCALE GENOMIC DNA]</scope>
    <source>
        <strain evidence="2 3">DSM 17804</strain>
    </source>
</reference>
<proteinExistence type="predicted"/>
<feature type="domain" description="Periplasmic binding protein" evidence="1">
    <location>
        <begin position="82"/>
        <end position="318"/>
    </location>
</feature>
<dbReference type="EMBL" id="CP026113">
    <property type="protein sequence ID" value="AUT65347.1"/>
    <property type="molecule type" value="Genomic_DNA"/>
</dbReference>
<name>A0A2I8F0E2_9BURK</name>
<dbReference type="OrthoDB" id="9805774at2"/>
<dbReference type="KEGG" id="pter:C2L65_38045"/>
<organism evidence="2 3">
    <name type="scientific">Paraburkholderia terrae</name>
    <dbReference type="NCBI Taxonomy" id="311230"/>
    <lineage>
        <taxon>Bacteria</taxon>
        <taxon>Pseudomonadati</taxon>
        <taxon>Pseudomonadota</taxon>
        <taxon>Betaproteobacteria</taxon>
        <taxon>Burkholderiales</taxon>
        <taxon>Burkholderiaceae</taxon>
        <taxon>Paraburkholderia</taxon>
    </lineage>
</organism>
<evidence type="ECO:0000259" key="1">
    <source>
        <dbReference type="Pfam" id="PF13407"/>
    </source>
</evidence>
<dbReference type="InterPro" id="IPR028082">
    <property type="entry name" value="Peripla_BP_I"/>
</dbReference>
<dbReference type="PANTHER" id="PTHR30146:SF152">
    <property type="entry name" value="TRANSCRIPTIONAL REGULATORY PROTEIN"/>
    <property type="match status" value="1"/>
</dbReference>
<accession>A0A2I8F0E2</accession>
<dbReference type="Pfam" id="PF13407">
    <property type="entry name" value="Peripla_BP_4"/>
    <property type="match status" value="1"/>
</dbReference>
<dbReference type="GO" id="GO:0003700">
    <property type="term" value="F:DNA-binding transcription factor activity"/>
    <property type="evidence" value="ECO:0007669"/>
    <property type="project" value="TreeGrafter"/>
</dbReference>
<dbReference type="RefSeq" id="WP_042315383.1">
    <property type="nucleotide sequence ID" value="NZ_CP026113.1"/>
</dbReference>
<dbReference type="Gene3D" id="1.10.260.40">
    <property type="entry name" value="lambda repressor-like DNA-binding domains"/>
    <property type="match status" value="1"/>
</dbReference>
<sequence length="341" mass="37040">MKSKPTLKQLMEITQLSRATIDRALNDRPGVHPRTRHAVEAALKQLGTGSSARSAVRAKQAAYDFRLLAQAGDAFTDELIRTATALEAEFEANGVRLEVEKCVGASDEEVAARIRQATAEVDGIGIICTNTATTSSALRECMAAGKPVVTLITDVDADARHTYVGVNNRAAGQSAAFLLGRHLQAHASPDVAVIVATFSYTCHEDREIGFRSLLRQRFPHVNLVEVIKGADSGAATYEATTRFLKAHGKLDGIYNVAGGNEGLAAALREHNLTGRTLYVTHEVNRITEPLLRSDAIDYLLTQDMRLMLRTTVDHLKTAREGAAVPSQAIIPIETYSRYSLY</sequence>
<dbReference type="InterPro" id="IPR010982">
    <property type="entry name" value="Lambda_DNA-bd_dom_sf"/>
</dbReference>
<protein>
    <submittedName>
        <fullName evidence="2">LacI family transcriptional regulator</fullName>
    </submittedName>
</protein>
<dbReference type="InterPro" id="IPR025997">
    <property type="entry name" value="SBP_2_dom"/>
</dbReference>
<dbReference type="Gene3D" id="3.40.50.2300">
    <property type="match status" value="2"/>
</dbReference>
<dbReference type="Proteomes" id="UP000243502">
    <property type="component" value="Chromosome 3"/>
</dbReference>
<evidence type="ECO:0000313" key="3">
    <source>
        <dbReference type="Proteomes" id="UP000243502"/>
    </source>
</evidence>
<dbReference type="GO" id="GO:0000976">
    <property type="term" value="F:transcription cis-regulatory region binding"/>
    <property type="evidence" value="ECO:0007669"/>
    <property type="project" value="TreeGrafter"/>
</dbReference>
<dbReference type="SUPFAM" id="SSF53822">
    <property type="entry name" value="Periplasmic binding protein-like I"/>
    <property type="match status" value="1"/>
</dbReference>